<evidence type="ECO:0000256" key="5">
    <source>
        <dbReference type="RuleBase" id="RU365044"/>
    </source>
</evidence>
<evidence type="ECO:0000313" key="7">
    <source>
        <dbReference type="EMBL" id="CCK69161.1"/>
    </source>
</evidence>
<dbReference type="EMBL" id="HE978316">
    <property type="protein sequence ID" value="CCK69161.1"/>
    <property type="molecule type" value="Genomic_DNA"/>
</dbReference>
<evidence type="ECO:0000256" key="2">
    <source>
        <dbReference type="ARBA" id="ARBA00022723"/>
    </source>
</evidence>
<keyword evidence="3 5" id="KW-0862">Zinc</keyword>
<comment type="similarity">
    <text evidence="1 5">Belongs to the MsrB Met sulfoxide reductase family.</text>
</comment>
<dbReference type="PROSITE" id="PS51790">
    <property type="entry name" value="MSRB"/>
    <property type="match status" value="1"/>
</dbReference>
<evidence type="ECO:0000256" key="3">
    <source>
        <dbReference type="ARBA" id="ARBA00022833"/>
    </source>
</evidence>
<keyword evidence="4 5" id="KW-0560">Oxidoreductase</keyword>
<dbReference type="AlphaFoldDB" id="J7S5I0"/>
<protein>
    <recommendedName>
        <fullName evidence="5">Peptide-methionine (R)-S-oxide reductase</fullName>
        <ecNumber evidence="5">1.8.4.12</ecNumber>
    </recommendedName>
</protein>
<dbReference type="GeneID" id="34524841"/>
<dbReference type="GO" id="GO:0034599">
    <property type="term" value="P:cellular response to oxidative stress"/>
    <property type="evidence" value="ECO:0007669"/>
    <property type="project" value="EnsemblFungi"/>
</dbReference>
<dbReference type="OMA" id="YDETTDW"/>
<evidence type="ECO:0000256" key="4">
    <source>
        <dbReference type="ARBA" id="ARBA00023002"/>
    </source>
</evidence>
<keyword evidence="2 5" id="KW-0479">Metal-binding</keyword>
<dbReference type="InterPro" id="IPR028427">
    <property type="entry name" value="Met_Sox_Rdtase_MsrB"/>
</dbReference>
<evidence type="ECO:0000259" key="6">
    <source>
        <dbReference type="PROSITE" id="PS51790"/>
    </source>
</evidence>
<reference evidence="8" key="2">
    <citation type="submission" date="2012-08" db="EMBL/GenBank/DDBJ databases">
        <title>Genome sequence of Kazachstania naganishii.</title>
        <authorList>
            <person name="Gordon J.L."/>
            <person name="Armisen D."/>
            <person name="Proux-Wera E."/>
            <person name="OhEigeartaigh S.S."/>
            <person name="Byrne K.P."/>
            <person name="Wolfe K.H."/>
        </authorList>
    </citation>
    <scope>NUCLEOTIDE SEQUENCE [LARGE SCALE GENOMIC DNA]</scope>
    <source>
        <strain evidence="8">ATCC MYA-139 / BCRC 22969 / CBS 8797 / CCRC 22969 / KCTC 17520 / NBRC 10181 / NCYC 3082</strain>
    </source>
</reference>
<comment type="cofactor">
    <cofactor evidence="5">
        <name>Zn(2+)</name>
        <dbReference type="ChEBI" id="CHEBI:29105"/>
    </cofactor>
    <text evidence="5">Binds 1 zinc ion per subunit.</text>
</comment>
<evidence type="ECO:0000313" key="8">
    <source>
        <dbReference type="Proteomes" id="UP000006310"/>
    </source>
</evidence>
<dbReference type="GO" id="GO:0033743">
    <property type="term" value="F:peptide-methionine (R)-S-oxide reductase activity"/>
    <property type="evidence" value="ECO:0007669"/>
    <property type="project" value="UniProtKB-EC"/>
</dbReference>
<proteinExistence type="inferred from homology"/>
<dbReference type="Pfam" id="PF01641">
    <property type="entry name" value="SelR"/>
    <property type="match status" value="1"/>
</dbReference>
<dbReference type="STRING" id="1071383.J7S5I0"/>
<dbReference type="PANTHER" id="PTHR46081:SF8">
    <property type="entry name" value="PEPTIDE METHIONINE SULFOXIDE REDUCTASE 2"/>
    <property type="match status" value="1"/>
</dbReference>
<dbReference type="GO" id="GO:0005739">
    <property type="term" value="C:mitochondrion"/>
    <property type="evidence" value="ECO:0007669"/>
    <property type="project" value="EnsemblFungi"/>
</dbReference>
<dbReference type="GO" id="GO:0046872">
    <property type="term" value="F:metal ion binding"/>
    <property type="evidence" value="ECO:0007669"/>
    <property type="project" value="UniProtKB-KW"/>
</dbReference>
<feature type="domain" description="MsrB" evidence="6">
    <location>
        <begin position="2"/>
        <end position="129"/>
    </location>
</feature>
<evidence type="ECO:0000256" key="1">
    <source>
        <dbReference type="ARBA" id="ARBA00007174"/>
    </source>
</evidence>
<dbReference type="GO" id="GO:0030091">
    <property type="term" value="P:protein repair"/>
    <property type="evidence" value="ECO:0007669"/>
    <property type="project" value="InterPro"/>
</dbReference>
<organism evidence="7 8">
    <name type="scientific">Huiozyma naganishii (strain ATCC MYA-139 / BCRC 22969 / CBS 8797 / KCTC 17520 / NBRC 10181 / NCYC 3082 / Yp74L-3)</name>
    <name type="common">Yeast</name>
    <name type="synonym">Kazachstania naganishii</name>
    <dbReference type="NCBI Taxonomy" id="1071383"/>
    <lineage>
        <taxon>Eukaryota</taxon>
        <taxon>Fungi</taxon>
        <taxon>Dikarya</taxon>
        <taxon>Ascomycota</taxon>
        <taxon>Saccharomycotina</taxon>
        <taxon>Saccharomycetes</taxon>
        <taxon>Saccharomycetales</taxon>
        <taxon>Saccharomycetaceae</taxon>
        <taxon>Huiozyma</taxon>
    </lineage>
</organism>
<dbReference type="Proteomes" id="UP000006310">
    <property type="component" value="Chromosome 3"/>
</dbReference>
<dbReference type="HOGENOM" id="CLU_031040_8_1_1"/>
<name>J7S5I0_HUIN7</name>
<sequence>MPGSWNKQLSAAQLRILRDKMTEPAHSGRYLNNKEQGTYYCANCLQPIYQSKTKFDSGCGWPSFYEELPNSLKYVTDSSGGMVRTEIVCSNCGGHMGHIFQGEGWKQALGLPKDVRHCVNSLSLNFKKD</sequence>
<dbReference type="Gene3D" id="2.170.150.20">
    <property type="entry name" value="Peptide methionine sulfoxide reductase"/>
    <property type="match status" value="1"/>
</dbReference>
<dbReference type="NCBIfam" id="TIGR00357">
    <property type="entry name" value="peptide-methionine (R)-S-oxide reductase MsrB"/>
    <property type="match status" value="1"/>
</dbReference>
<dbReference type="KEGG" id="kng:KNAG_0C00470"/>
<accession>J7S5I0</accession>
<dbReference type="PANTHER" id="PTHR46081">
    <property type="entry name" value="PEPTIDE METHIONINE SULFOXIDE REDUCTASE 2"/>
    <property type="match status" value="1"/>
</dbReference>
<comment type="catalytic activity">
    <reaction evidence="5">
        <text>L-methionyl-[protein] + [thioredoxin]-disulfide + H2O = L-methionyl-(R)-S-oxide-[protein] + [thioredoxin]-dithiol</text>
        <dbReference type="Rhea" id="RHEA:24164"/>
        <dbReference type="Rhea" id="RHEA-COMP:10698"/>
        <dbReference type="Rhea" id="RHEA-COMP:10700"/>
        <dbReference type="Rhea" id="RHEA-COMP:12313"/>
        <dbReference type="Rhea" id="RHEA-COMP:12314"/>
        <dbReference type="ChEBI" id="CHEBI:15377"/>
        <dbReference type="ChEBI" id="CHEBI:16044"/>
        <dbReference type="ChEBI" id="CHEBI:29950"/>
        <dbReference type="ChEBI" id="CHEBI:45764"/>
        <dbReference type="ChEBI" id="CHEBI:50058"/>
        <dbReference type="EC" id="1.8.4.12"/>
    </reaction>
</comment>
<gene>
    <name evidence="7" type="primary">KNAG0C00470</name>
    <name evidence="7" type="ordered locus">KNAG_0C00470</name>
</gene>
<keyword evidence="8" id="KW-1185">Reference proteome</keyword>
<dbReference type="OrthoDB" id="44061at2759"/>
<dbReference type="SUPFAM" id="SSF51316">
    <property type="entry name" value="Mss4-like"/>
    <property type="match status" value="1"/>
</dbReference>
<dbReference type="InterPro" id="IPR002579">
    <property type="entry name" value="Met_Sox_Rdtase_MsrB_dom"/>
</dbReference>
<reference evidence="7 8" key="1">
    <citation type="journal article" date="2011" name="Proc. Natl. Acad. Sci. U.S.A.">
        <title>Evolutionary erosion of yeast sex chromosomes by mating-type switching accidents.</title>
        <authorList>
            <person name="Gordon J.L."/>
            <person name="Armisen D."/>
            <person name="Proux-Wera E."/>
            <person name="Oheigeartaigh S.S."/>
            <person name="Byrne K.P."/>
            <person name="Wolfe K.H."/>
        </authorList>
    </citation>
    <scope>NUCLEOTIDE SEQUENCE [LARGE SCALE GENOMIC DNA]</scope>
    <source>
        <strain evidence="8">ATCC MYA-139 / BCRC 22969 / CBS 8797 / CCRC 22969 / KCTC 17520 / NBRC 10181 / NCYC 3082</strain>
    </source>
</reference>
<dbReference type="eggNOG" id="KOG0856">
    <property type="taxonomic scope" value="Eukaryota"/>
</dbReference>
<dbReference type="EC" id="1.8.4.12" evidence="5"/>
<dbReference type="RefSeq" id="XP_022463407.1">
    <property type="nucleotide sequence ID" value="XM_022606742.1"/>
</dbReference>
<dbReference type="InterPro" id="IPR011057">
    <property type="entry name" value="Mss4-like_sf"/>
</dbReference>